<dbReference type="AlphaFoldDB" id="A0A1Y6LJU5"/>
<evidence type="ECO:0000313" key="1">
    <source>
        <dbReference type="EMBL" id="SMY23680.1"/>
    </source>
</evidence>
<sequence>MLQQRGFGHQQTFSVAVATPNCTNCESIFDLFFCCWAAGARKGGSCQAIINANCQSWSEKGGRWNFFSLLFPGLLNASVWLVDVPLRKLLFPASM</sequence>
<proteinExistence type="predicted"/>
<reference evidence="1 2" key="1">
    <citation type="submission" date="2016-10" db="EMBL/GenBank/DDBJ databases">
        <authorList>
            <person name="Varghese N."/>
        </authorList>
    </citation>
    <scope>NUCLEOTIDE SEQUENCE [LARGE SCALE GENOMIC DNA]</scope>
</reference>
<accession>A0A1Y6LJU5</accession>
<name>A0A1Y6LJU5_ZYMTR</name>
<gene>
    <name evidence="1" type="ORF">ZT1A5_G5120</name>
</gene>
<evidence type="ECO:0000313" key="2">
    <source>
        <dbReference type="Proteomes" id="UP000215453"/>
    </source>
</evidence>
<organism evidence="1 2">
    <name type="scientific">Zymoseptoria tritici ST99CH_1A5</name>
    <dbReference type="NCBI Taxonomy" id="1276529"/>
    <lineage>
        <taxon>Eukaryota</taxon>
        <taxon>Fungi</taxon>
        <taxon>Dikarya</taxon>
        <taxon>Ascomycota</taxon>
        <taxon>Pezizomycotina</taxon>
        <taxon>Dothideomycetes</taxon>
        <taxon>Dothideomycetidae</taxon>
        <taxon>Mycosphaerellales</taxon>
        <taxon>Mycosphaerellaceae</taxon>
        <taxon>Zymoseptoria</taxon>
    </lineage>
</organism>
<protein>
    <submittedName>
        <fullName evidence="1">Uncharacterized protein</fullName>
    </submittedName>
</protein>
<dbReference type="EMBL" id="LT882679">
    <property type="protein sequence ID" value="SMY23680.1"/>
    <property type="molecule type" value="Genomic_DNA"/>
</dbReference>
<dbReference type="Proteomes" id="UP000215453">
    <property type="component" value="Chromosome 4"/>
</dbReference>